<dbReference type="GeneID" id="32476701"/>
<dbReference type="Proteomes" id="UP000005309">
    <property type="component" value="Unassembled WGS sequence"/>
</dbReference>
<reference evidence="1 2" key="1">
    <citation type="submission" date="2009-04" db="EMBL/GenBank/DDBJ databases">
        <authorList>
            <person name="Qin X."/>
            <person name="Bachman B."/>
            <person name="Battles P."/>
            <person name="Bell A."/>
            <person name="Bess C."/>
            <person name="Bickham C."/>
            <person name="Chaboub L."/>
            <person name="Chen D."/>
            <person name="Coyle M."/>
            <person name="Deiros D.R."/>
            <person name="Dinh H."/>
            <person name="Forbes L."/>
            <person name="Fowler G."/>
            <person name="Francisco L."/>
            <person name="Fu Q."/>
            <person name="Gubbala S."/>
            <person name="Hale W."/>
            <person name="Han Y."/>
            <person name="Hemphill L."/>
            <person name="Highlander S.K."/>
            <person name="Hirani K."/>
            <person name="Hogues M."/>
            <person name="Jackson L."/>
            <person name="Jakkamsetti A."/>
            <person name="Javaid M."/>
            <person name="Jiang H."/>
            <person name="Korchina V."/>
            <person name="Kovar C."/>
            <person name="Lara F."/>
            <person name="Lee S."/>
            <person name="Mata R."/>
            <person name="Mathew T."/>
            <person name="Moen C."/>
            <person name="Morales K."/>
            <person name="Munidasa M."/>
            <person name="Nazareth L."/>
            <person name="Ngo R."/>
            <person name="Nguyen L."/>
            <person name="Okwuonu G."/>
            <person name="Ongeri F."/>
            <person name="Patil S."/>
            <person name="Petrosino J."/>
            <person name="Pham C."/>
            <person name="Pham P."/>
            <person name="Pu L.-L."/>
            <person name="Puazo M."/>
            <person name="Raj R."/>
            <person name="Reid J."/>
            <person name="Rouhana J."/>
            <person name="Saada N."/>
            <person name="Shang Y."/>
            <person name="Simmons D."/>
            <person name="Thornton R."/>
            <person name="Warren J."/>
            <person name="Weissenberger G."/>
            <person name="Zhang J."/>
            <person name="Zhang L."/>
            <person name="Zhou C."/>
            <person name="Zhu D."/>
            <person name="Muzny D."/>
            <person name="Worley K."/>
            <person name="Gibbs R."/>
        </authorList>
    </citation>
    <scope>NUCLEOTIDE SEQUENCE [LARGE SCALE GENOMIC DNA]</scope>
    <source>
        <strain evidence="1 2">ATCC 43531</strain>
    </source>
</reference>
<accession>C4V3F2</accession>
<proteinExistence type="predicted"/>
<dbReference type="STRING" id="638302.HMPREF0908_1046"/>
<dbReference type="AlphaFoldDB" id="C4V3F2"/>
<name>C4V3F2_9FIRM</name>
<dbReference type="EMBL" id="ACLA01000014">
    <property type="protein sequence ID" value="EEQ48566.1"/>
    <property type="molecule type" value="Genomic_DNA"/>
</dbReference>
<dbReference type="RefSeq" id="WP_006689780.1">
    <property type="nucleotide sequence ID" value="NZ_GG694006.1"/>
</dbReference>
<comment type="caution">
    <text evidence="1">The sequence shown here is derived from an EMBL/GenBank/DDBJ whole genome shotgun (WGS) entry which is preliminary data.</text>
</comment>
<gene>
    <name evidence="1" type="ORF">HMPREF0908_1046</name>
</gene>
<evidence type="ECO:0000313" key="1">
    <source>
        <dbReference type="EMBL" id="EEQ48566.1"/>
    </source>
</evidence>
<sequence length="90" mass="10407">MNPLIIYLRALLLNYILVMPRFVDKVGEWYQFPLSIPYASSCMKTAGLRVYTVNMNHEEGNVAETVQAYLKKYNIGMVLYHQYIGSDSTH</sequence>
<keyword evidence="2" id="KW-1185">Reference proteome</keyword>
<organism evidence="1 2">
    <name type="scientific">Selenomonas flueggei ATCC 43531</name>
    <dbReference type="NCBI Taxonomy" id="638302"/>
    <lineage>
        <taxon>Bacteria</taxon>
        <taxon>Bacillati</taxon>
        <taxon>Bacillota</taxon>
        <taxon>Negativicutes</taxon>
        <taxon>Selenomonadales</taxon>
        <taxon>Selenomonadaceae</taxon>
        <taxon>Selenomonas</taxon>
    </lineage>
</organism>
<dbReference type="HOGENOM" id="CLU_2439082_0_0_9"/>
<protein>
    <submittedName>
        <fullName evidence="1">Uncharacterized protein</fullName>
    </submittedName>
</protein>
<dbReference type="OrthoDB" id="9801659at2"/>
<evidence type="ECO:0000313" key="2">
    <source>
        <dbReference type="Proteomes" id="UP000005309"/>
    </source>
</evidence>